<protein>
    <submittedName>
        <fullName evidence="1">Uncharacterized protein</fullName>
    </submittedName>
</protein>
<organism evidence="1 2">
    <name type="scientific">Streptosporangium jomthongense</name>
    <dbReference type="NCBI Taxonomy" id="1193683"/>
    <lineage>
        <taxon>Bacteria</taxon>
        <taxon>Bacillati</taxon>
        <taxon>Actinomycetota</taxon>
        <taxon>Actinomycetes</taxon>
        <taxon>Streptosporangiales</taxon>
        <taxon>Streptosporangiaceae</taxon>
        <taxon>Streptosporangium</taxon>
    </lineage>
</organism>
<reference evidence="2" key="1">
    <citation type="journal article" date="2019" name="Int. J. Syst. Evol. Microbiol.">
        <title>The Global Catalogue of Microorganisms (GCM) 10K type strain sequencing project: providing services to taxonomists for standard genome sequencing and annotation.</title>
        <authorList>
            <consortium name="The Broad Institute Genomics Platform"/>
            <consortium name="The Broad Institute Genome Sequencing Center for Infectious Disease"/>
            <person name="Wu L."/>
            <person name="Ma J."/>
        </authorList>
    </citation>
    <scope>NUCLEOTIDE SEQUENCE [LARGE SCALE GENOMIC DNA]</scope>
    <source>
        <strain evidence="2">TBRC 7912</strain>
    </source>
</reference>
<evidence type="ECO:0000313" key="1">
    <source>
        <dbReference type="EMBL" id="MFC3985410.1"/>
    </source>
</evidence>
<dbReference type="EMBL" id="JBHSBC010000046">
    <property type="protein sequence ID" value="MFC3985410.1"/>
    <property type="molecule type" value="Genomic_DNA"/>
</dbReference>
<dbReference type="Proteomes" id="UP001595698">
    <property type="component" value="Unassembled WGS sequence"/>
</dbReference>
<dbReference type="Gene3D" id="3.40.50.12580">
    <property type="match status" value="1"/>
</dbReference>
<accession>A0ABV8FBM5</accession>
<sequence>MAVHTVTAGQRLLDTARLLESNLGIQVVFTKAPDIFNAGVDEFISGLGGASLPWAQVPHQVFDLALAASLGSIHEIHAPLAVMPHGAGFNKLVPARDGARAEDRAPYGLDAQRLMRDGAVLPAAIILPHEIELGRLARTCPQALPVAAVVGDSSHDLLVASLPHRDLYRQALKVGPGQKLVVVTSTWGQQSLFGRHSDLLPRLLAELPREEFRVAVLFHPNVWFGHGIWQVRAWLADELRNGLSLIPPDVDWRAVLAAADWIIGDHGSVTLYGAVTGKPVMLAGFPNADVDPASGLAKLAAVAPRVSRRGSLRAQLDRAAKEMRPDRYQAVTELITSEPGRFDQNMRRLIYRLLGLRRPEHVHVTPAVPAPRLAA</sequence>
<name>A0ABV8FBM5_9ACTN</name>
<gene>
    <name evidence="1" type="ORF">ACFOYY_35140</name>
</gene>
<evidence type="ECO:0000313" key="2">
    <source>
        <dbReference type="Proteomes" id="UP001595698"/>
    </source>
</evidence>
<dbReference type="SUPFAM" id="SSF53756">
    <property type="entry name" value="UDP-Glycosyltransferase/glycogen phosphorylase"/>
    <property type="match status" value="1"/>
</dbReference>
<comment type="caution">
    <text evidence="1">The sequence shown here is derived from an EMBL/GenBank/DDBJ whole genome shotgun (WGS) entry which is preliminary data.</text>
</comment>
<dbReference type="RefSeq" id="WP_386195479.1">
    <property type="nucleotide sequence ID" value="NZ_JBHSBC010000046.1"/>
</dbReference>
<dbReference type="InterPro" id="IPR043148">
    <property type="entry name" value="TagF_C"/>
</dbReference>
<proteinExistence type="predicted"/>
<keyword evidence="2" id="KW-1185">Reference proteome</keyword>